<dbReference type="PANTHER" id="PTHR19879">
    <property type="entry name" value="TRANSCRIPTION INITIATION FACTOR TFIID"/>
    <property type="match status" value="1"/>
</dbReference>
<dbReference type="AlphaFoldDB" id="A0A177D5H1"/>
<dbReference type="GeneID" id="29117742"/>
<dbReference type="VEuPathDB" id="FungiDB:CC77DRAFT_550238"/>
<dbReference type="InterPro" id="IPR001680">
    <property type="entry name" value="WD40_rpt"/>
</dbReference>
<dbReference type="Proteomes" id="UP000077248">
    <property type="component" value="Unassembled WGS sequence"/>
</dbReference>
<organism evidence="2 3">
    <name type="scientific">Alternaria alternata</name>
    <name type="common">Alternaria rot fungus</name>
    <name type="synonym">Torula alternata</name>
    <dbReference type="NCBI Taxonomy" id="5599"/>
    <lineage>
        <taxon>Eukaryota</taxon>
        <taxon>Fungi</taxon>
        <taxon>Dikarya</taxon>
        <taxon>Ascomycota</taxon>
        <taxon>Pezizomycotina</taxon>
        <taxon>Dothideomycetes</taxon>
        <taxon>Pleosporomycetidae</taxon>
        <taxon>Pleosporales</taxon>
        <taxon>Pleosporineae</taxon>
        <taxon>Pleosporaceae</taxon>
        <taxon>Alternaria</taxon>
        <taxon>Alternaria sect. Alternaria</taxon>
        <taxon>Alternaria alternata complex</taxon>
    </lineage>
</organism>
<dbReference type="KEGG" id="aalt:CC77DRAFT_550238"/>
<dbReference type="SMART" id="SM00320">
    <property type="entry name" value="WD40"/>
    <property type="match status" value="4"/>
</dbReference>
<name>A0A177D5H1_ALTAL</name>
<evidence type="ECO:0000256" key="1">
    <source>
        <dbReference type="PROSITE-ProRule" id="PRU00221"/>
    </source>
</evidence>
<gene>
    <name evidence="2" type="ORF">CC77DRAFT_550238</name>
</gene>
<dbReference type="Pfam" id="PF00400">
    <property type="entry name" value="WD40"/>
    <property type="match status" value="1"/>
</dbReference>
<dbReference type="EMBL" id="KV441498">
    <property type="protein sequence ID" value="OAG14661.1"/>
    <property type="molecule type" value="Genomic_DNA"/>
</dbReference>
<dbReference type="RefSeq" id="XP_018380082.1">
    <property type="nucleotide sequence ID" value="XM_018532148.1"/>
</dbReference>
<dbReference type="Gene3D" id="2.130.10.10">
    <property type="entry name" value="YVTN repeat-like/Quinoprotein amine dehydrogenase"/>
    <property type="match status" value="1"/>
</dbReference>
<keyword evidence="3" id="KW-1185">Reference proteome</keyword>
<keyword evidence="1" id="KW-0853">WD repeat</keyword>
<feature type="repeat" description="WD" evidence="1">
    <location>
        <begin position="295"/>
        <end position="336"/>
    </location>
</feature>
<dbReference type="STRING" id="5599.A0A177D5H1"/>
<evidence type="ECO:0000313" key="3">
    <source>
        <dbReference type="Proteomes" id="UP000077248"/>
    </source>
</evidence>
<dbReference type="InterPro" id="IPR015943">
    <property type="entry name" value="WD40/YVTN_repeat-like_dom_sf"/>
</dbReference>
<proteinExistence type="predicted"/>
<accession>A0A177D5H1</accession>
<dbReference type="OMA" id="IMWAGMS"/>
<dbReference type="PROSITE" id="PS50082">
    <property type="entry name" value="WD_REPEATS_2"/>
    <property type="match status" value="1"/>
</dbReference>
<protein>
    <submittedName>
        <fullName evidence="2">WD40 repeat-like protein</fullName>
    </submittedName>
</protein>
<reference evidence="2 3" key="1">
    <citation type="submission" date="2016-05" db="EMBL/GenBank/DDBJ databases">
        <title>Comparative analysis of secretome profiles of manganese(II)-oxidizing ascomycete fungi.</title>
        <authorList>
            <consortium name="DOE Joint Genome Institute"/>
            <person name="Zeiner C.A."/>
            <person name="Purvine S.O."/>
            <person name="Zink E.M."/>
            <person name="Wu S."/>
            <person name="Pasa-Tolic L."/>
            <person name="Chaput D.L."/>
            <person name="Haridas S."/>
            <person name="Grigoriev I.V."/>
            <person name="Santelli C.M."/>
            <person name="Hansel C.M."/>
        </authorList>
    </citation>
    <scope>NUCLEOTIDE SEQUENCE [LARGE SCALE GENOMIC DNA]</scope>
    <source>
        <strain evidence="2 3">SRC1lrK2f</strain>
    </source>
</reference>
<dbReference type="PANTHER" id="PTHR19879:SF9">
    <property type="entry name" value="TRANSCRIPTION INITIATION FACTOR TFIID SUBUNIT 5"/>
    <property type="match status" value="1"/>
</dbReference>
<evidence type="ECO:0000313" key="2">
    <source>
        <dbReference type="EMBL" id="OAG14661.1"/>
    </source>
</evidence>
<sequence length="556" mass="62349">MTLTASTQLHIFNMPCYSRKDFMREFVFPDEPAQDFERAGIAAQYASGHPKDWSQTDDILDFSSDLREDPEKIYRSYYTDLSSDKKLLAISTDAERILIYDLASRELCEVLEGSGSVTFRPSDTNEESVADVDQGMGIGTPRPGYTLVSSIPHEVHRRTRSTNQLILWDLDQNGRLLDKEEPIDPAVLATKAIDAIAPDLAASHEWTREFINASTLRSDFMKSLNQAAADHRRRHNTIIDNARLGNFGSVSFSADGKLLLYHSKNDSTQQGMREPDDLPVVAIYDLEAGIEIHRLTGHTDAIMWSAISPDKEYVASVSWDGTMRMYSASTGALMWVTENSGGQCWAGAFSPDSKLIVWSSKNGHAVQVHVVSDGQKRAAMQEKFSHWCRSLKWHPTEPKIALCVDEDAYIWDPSDGPNGKVLQHFKVKSDKGHMRMSGCQDVWWMDEGRLLGLESSDGSVLVYNTHNNAKELFRRSAGTMAGYVQGGLYGIIKDQQEHDVYAIVCGDEKVRFFRTSVPAFPSWWEKEPPSAVVEKKSFPETGKYVKITKNSKKAPS</sequence>
<dbReference type="SUPFAM" id="SSF69322">
    <property type="entry name" value="Tricorn protease domain 2"/>
    <property type="match status" value="1"/>
</dbReference>